<proteinExistence type="predicted"/>
<keyword evidence="3" id="KW-1185">Reference proteome</keyword>
<dbReference type="Proteomes" id="UP001278766">
    <property type="component" value="Unassembled WGS sequence"/>
</dbReference>
<gene>
    <name evidence="2" type="ORF">B0H64DRAFT_379396</name>
</gene>
<keyword evidence="1" id="KW-0812">Transmembrane</keyword>
<accession>A0AAE0LWE5</accession>
<keyword evidence="1" id="KW-0472">Membrane</keyword>
<feature type="transmembrane region" description="Helical" evidence="1">
    <location>
        <begin position="20"/>
        <end position="46"/>
    </location>
</feature>
<dbReference type="EMBL" id="JAUEPN010000001">
    <property type="protein sequence ID" value="KAK3299900.1"/>
    <property type="molecule type" value="Genomic_DNA"/>
</dbReference>
<name>A0AAE0LWE5_9PEZI</name>
<dbReference type="AlphaFoldDB" id="A0AAE0LWE5"/>
<evidence type="ECO:0000313" key="3">
    <source>
        <dbReference type="Proteomes" id="UP001278766"/>
    </source>
</evidence>
<reference evidence="2" key="1">
    <citation type="journal article" date="2023" name="Mol. Phylogenet. Evol.">
        <title>Genome-scale phylogeny and comparative genomics of the fungal order Sordariales.</title>
        <authorList>
            <person name="Hensen N."/>
            <person name="Bonometti L."/>
            <person name="Westerberg I."/>
            <person name="Brannstrom I.O."/>
            <person name="Guillou S."/>
            <person name="Cros-Aarteil S."/>
            <person name="Calhoun S."/>
            <person name="Haridas S."/>
            <person name="Kuo A."/>
            <person name="Mondo S."/>
            <person name="Pangilinan J."/>
            <person name="Riley R."/>
            <person name="LaButti K."/>
            <person name="Andreopoulos B."/>
            <person name="Lipzen A."/>
            <person name="Chen C."/>
            <person name="Yan M."/>
            <person name="Daum C."/>
            <person name="Ng V."/>
            <person name="Clum A."/>
            <person name="Steindorff A."/>
            <person name="Ohm R.A."/>
            <person name="Martin F."/>
            <person name="Silar P."/>
            <person name="Natvig D.O."/>
            <person name="Lalanne C."/>
            <person name="Gautier V."/>
            <person name="Ament-Velasquez S.L."/>
            <person name="Kruys A."/>
            <person name="Hutchinson M.I."/>
            <person name="Powell A.J."/>
            <person name="Barry K."/>
            <person name="Miller A.N."/>
            <person name="Grigoriev I.V."/>
            <person name="Debuchy R."/>
            <person name="Gladieux P."/>
            <person name="Hiltunen Thoren M."/>
            <person name="Johannesson H."/>
        </authorList>
    </citation>
    <scope>NUCLEOTIDE SEQUENCE</scope>
    <source>
        <strain evidence="2">CBS 168.71</strain>
    </source>
</reference>
<comment type="caution">
    <text evidence="2">The sequence shown here is derived from an EMBL/GenBank/DDBJ whole genome shotgun (WGS) entry which is preliminary data.</text>
</comment>
<keyword evidence="1" id="KW-1133">Transmembrane helix</keyword>
<organism evidence="2 3">
    <name type="scientific">Chaetomium fimeti</name>
    <dbReference type="NCBI Taxonomy" id="1854472"/>
    <lineage>
        <taxon>Eukaryota</taxon>
        <taxon>Fungi</taxon>
        <taxon>Dikarya</taxon>
        <taxon>Ascomycota</taxon>
        <taxon>Pezizomycotina</taxon>
        <taxon>Sordariomycetes</taxon>
        <taxon>Sordariomycetidae</taxon>
        <taxon>Sordariales</taxon>
        <taxon>Chaetomiaceae</taxon>
        <taxon>Chaetomium</taxon>
    </lineage>
</organism>
<evidence type="ECO:0000256" key="1">
    <source>
        <dbReference type="SAM" id="Phobius"/>
    </source>
</evidence>
<evidence type="ECO:0000313" key="2">
    <source>
        <dbReference type="EMBL" id="KAK3299900.1"/>
    </source>
</evidence>
<reference evidence="2" key="2">
    <citation type="submission" date="2023-06" db="EMBL/GenBank/DDBJ databases">
        <authorList>
            <consortium name="Lawrence Berkeley National Laboratory"/>
            <person name="Haridas S."/>
            <person name="Hensen N."/>
            <person name="Bonometti L."/>
            <person name="Westerberg I."/>
            <person name="Brannstrom I.O."/>
            <person name="Guillou S."/>
            <person name="Cros-Aarteil S."/>
            <person name="Calhoun S."/>
            <person name="Kuo A."/>
            <person name="Mondo S."/>
            <person name="Pangilinan J."/>
            <person name="Riley R."/>
            <person name="Labutti K."/>
            <person name="Andreopoulos B."/>
            <person name="Lipzen A."/>
            <person name="Chen C."/>
            <person name="Yanf M."/>
            <person name="Daum C."/>
            <person name="Ng V."/>
            <person name="Clum A."/>
            <person name="Steindorff A."/>
            <person name="Ohm R."/>
            <person name="Martin F."/>
            <person name="Silar P."/>
            <person name="Natvig D."/>
            <person name="Lalanne C."/>
            <person name="Gautier V."/>
            <person name="Ament-Velasquez S.L."/>
            <person name="Kruys A."/>
            <person name="Hutchinson M.I."/>
            <person name="Powell A.J."/>
            <person name="Barry K."/>
            <person name="Miller A.N."/>
            <person name="Grigoriev I.V."/>
            <person name="Debuchy R."/>
            <person name="Gladieux P."/>
            <person name="Thoren M.H."/>
            <person name="Johannesson H."/>
        </authorList>
    </citation>
    <scope>NUCLEOTIDE SEQUENCE</scope>
    <source>
        <strain evidence="2">CBS 168.71</strain>
    </source>
</reference>
<protein>
    <submittedName>
        <fullName evidence="2">Uncharacterized protein</fullName>
    </submittedName>
</protein>
<dbReference type="RefSeq" id="XP_062663414.1">
    <property type="nucleotide sequence ID" value="XM_062802659.1"/>
</dbReference>
<dbReference type="GeneID" id="87839607"/>
<sequence>MGGGGGLLLAGAVLRGVGGLLLLLLLLVVVVVLGTVEISVVVGLLVEVVGVVTKGDFSLGGMGRATVAVLL</sequence>